<dbReference type="OrthoDB" id="5186475at2"/>
<evidence type="ECO:0000313" key="1">
    <source>
        <dbReference type="EMBL" id="AXE23933.1"/>
    </source>
</evidence>
<dbReference type="EMBL" id="CP030862">
    <property type="protein sequence ID" value="AXE23933.1"/>
    <property type="molecule type" value="Genomic_DNA"/>
</dbReference>
<protein>
    <submittedName>
        <fullName evidence="1">Uncharacterized protein</fullName>
    </submittedName>
</protein>
<dbReference type="KEGG" id="sgz:C0216_11120"/>
<reference evidence="1 2" key="1">
    <citation type="submission" date="2018-01" db="EMBL/GenBank/DDBJ databases">
        <title>Draft genome Sequence of streptomyces globosus LZH-48.</title>
        <authorList>
            <person name="Ran K."/>
            <person name="Li Z."/>
            <person name="Wei S."/>
            <person name="Dong R."/>
        </authorList>
    </citation>
    <scope>NUCLEOTIDE SEQUENCE [LARGE SCALE GENOMIC DNA]</scope>
    <source>
        <strain evidence="1 2">LZH-48</strain>
    </source>
</reference>
<sequence length="172" mass="19430">MIQSHPEVSDSGEFKGFNEARRIMWCYEARARVSERFEETSFLADANVAAVHVDNTTRADRVFLVAFDEAGRQVGVDTLYVDGPNQHLDVASEFDHDFTGMDVVLDSQLDQAISRENGWVVNLKVLREYEPLADRRATQRAVFLVHLQDMMKNGEVRGFLFGRGESDEADAA</sequence>
<keyword evidence="2" id="KW-1185">Reference proteome</keyword>
<accession>A0A344TZ62</accession>
<organism evidence="1 2">
    <name type="scientific">Streptomyces globosus</name>
    <dbReference type="NCBI Taxonomy" id="68209"/>
    <lineage>
        <taxon>Bacteria</taxon>
        <taxon>Bacillati</taxon>
        <taxon>Actinomycetota</taxon>
        <taxon>Actinomycetes</taxon>
        <taxon>Kitasatosporales</taxon>
        <taxon>Streptomycetaceae</taxon>
        <taxon>Streptomyces</taxon>
    </lineage>
</organism>
<dbReference type="RefSeq" id="WP_114055112.1">
    <property type="nucleotide sequence ID" value="NZ_CP030862.1"/>
</dbReference>
<dbReference type="AlphaFoldDB" id="A0A344TZ62"/>
<proteinExistence type="predicted"/>
<name>A0A344TZ62_9ACTN</name>
<evidence type="ECO:0000313" key="2">
    <source>
        <dbReference type="Proteomes" id="UP000252004"/>
    </source>
</evidence>
<gene>
    <name evidence="1" type="ORF">C0216_11120</name>
</gene>
<dbReference type="Proteomes" id="UP000252004">
    <property type="component" value="Chromosome"/>
</dbReference>